<comment type="caution">
    <text evidence="2">Lacks conserved residue(s) required for the propagation of feature annotation.</text>
</comment>
<organism evidence="4 5">
    <name type="scientific">Diabrotica virgifera virgifera</name>
    <name type="common">western corn rootworm</name>
    <dbReference type="NCBI Taxonomy" id="50390"/>
    <lineage>
        <taxon>Eukaryota</taxon>
        <taxon>Metazoa</taxon>
        <taxon>Ecdysozoa</taxon>
        <taxon>Arthropoda</taxon>
        <taxon>Hexapoda</taxon>
        <taxon>Insecta</taxon>
        <taxon>Pterygota</taxon>
        <taxon>Neoptera</taxon>
        <taxon>Endopterygota</taxon>
        <taxon>Coleoptera</taxon>
        <taxon>Polyphaga</taxon>
        <taxon>Cucujiformia</taxon>
        <taxon>Chrysomeloidea</taxon>
        <taxon>Chrysomelidae</taxon>
        <taxon>Galerucinae</taxon>
        <taxon>Diabroticina</taxon>
        <taxon>Diabroticites</taxon>
        <taxon>Diabrotica</taxon>
    </lineage>
</organism>
<evidence type="ECO:0000256" key="1">
    <source>
        <dbReference type="ARBA" id="ARBA00022786"/>
    </source>
</evidence>
<proteinExistence type="predicted"/>
<dbReference type="EnsemblMetazoa" id="XM_050660350.1">
    <property type="protein sequence ID" value="XP_050516307.1"/>
    <property type="gene ID" value="LOC126891167"/>
</dbReference>
<dbReference type="Gene3D" id="3.90.1750.10">
    <property type="entry name" value="Hect, E3 ligase catalytic domains"/>
    <property type="match status" value="1"/>
</dbReference>
<dbReference type="InterPro" id="IPR035983">
    <property type="entry name" value="Hect_E3_ubiquitin_ligase"/>
</dbReference>
<accession>A0ABM5L1J2</accession>
<evidence type="ECO:0000259" key="3">
    <source>
        <dbReference type="PROSITE" id="PS50237"/>
    </source>
</evidence>
<dbReference type="GeneID" id="126891167"/>
<feature type="domain" description="HECT" evidence="3">
    <location>
        <begin position="53"/>
        <end position="90"/>
    </location>
</feature>
<reference evidence="4" key="1">
    <citation type="submission" date="2025-05" db="UniProtKB">
        <authorList>
            <consortium name="EnsemblMetazoa"/>
        </authorList>
    </citation>
    <scope>IDENTIFICATION</scope>
</reference>
<evidence type="ECO:0000313" key="5">
    <source>
        <dbReference type="Proteomes" id="UP001652700"/>
    </source>
</evidence>
<evidence type="ECO:0000256" key="2">
    <source>
        <dbReference type="PROSITE-ProRule" id="PRU00104"/>
    </source>
</evidence>
<evidence type="ECO:0000313" key="4">
    <source>
        <dbReference type="EnsemblMetazoa" id="XP_050516307.1"/>
    </source>
</evidence>
<protein>
    <recommendedName>
        <fullName evidence="3">HECT domain-containing protein</fullName>
    </recommendedName>
</protein>
<dbReference type="PROSITE" id="PS50237">
    <property type="entry name" value="HECT"/>
    <property type="match status" value="1"/>
</dbReference>
<keyword evidence="5" id="KW-1185">Reference proteome</keyword>
<dbReference type="Proteomes" id="UP001652700">
    <property type="component" value="Unplaced"/>
</dbReference>
<sequence length="368" mass="42418">MDPLIQEYEFNDVNNTNNNLGPIFPTIDEYADIFHMNITRANCVHEMFKYYKDESIVEKNLSVIFEGEMGIDGGGLTKELFNLFFKKIENLYFHGEDCLVPFLSLNRVRKDKSNFTLIGRILEHMLLLTGSIPSKLSKIMLLLIADPLKEIDKNILVEEFYNFLNPCERLILKKAMSNFNSLNNKEKEILTNTFNSFQFYELPSCDEIFEQVASIASNTLVQTPKQFIDTLRLGINVEKYSSFWNKCDFGTLLDFQKPTPNKVANCLKAAGDFLTNEESKILHFLEMYVRCLHDEKIGQFVFVVTGSYQMPDSILIEFSTLVGLAQRPTFSTCTNTIHVPMTYSSYQQLKQDFILCLSSDEAYIYNNS</sequence>
<dbReference type="SUPFAM" id="SSF56204">
    <property type="entry name" value="Hect, E3 ligase catalytic domain"/>
    <property type="match status" value="1"/>
</dbReference>
<dbReference type="RefSeq" id="XP_050516307.1">
    <property type="nucleotide sequence ID" value="XM_050660350.1"/>
</dbReference>
<name>A0ABM5L1J2_DIAVI</name>
<dbReference type="InterPro" id="IPR000569">
    <property type="entry name" value="HECT_dom"/>
</dbReference>
<keyword evidence="1 2" id="KW-0833">Ubl conjugation pathway</keyword>